<organism evidence="1 2">
    <name type="scientific">Abrus precatorius</name>
    <name type="common">Indian licorice</name>
    <name type="synonym">Glycine abrus</name>
    <dbReference type="NCBI Taxonomy" id="3816"/>
    <lineage>
        <taxon>Eukaryota</taxon>
        <taxon>Viridiplantae</taxon>
        <taxon>Streptophyta</taxon>
        <taxon>Embryophyta</taxon>
        <taxon>Tracheophyta</taxon>
        <taxon>Spermatophyta</taxon>
        <taxon>Magnoliopsida</taxon>
        <taxon>eudicotyledons</taxon>
        <taxon>Gunneridae</taxon>
        <taxon>Pentapetalae</taxon>
        <taxon>rosids</taxon>
        <taxon>fabids</taxon>
        <taxon>Fabales</taxon>
        <taxon>Fabaceae</taxon>
        <taxon>Papilionoideae</taxon>
        <taxon>50 kb inversion clade</taxon>
        <taxon>NPAAA clade</taxon>
        <taxon>indigoferoid/millettioid clade</taxon>
        <taxon>Abreae</taxon>
        <taxon>Abrus</taxon>
    </lineage>
</organism>
<dbReference type="PANTHER" id="PTHR11439:SF511">
    <property type="match status" value="1"/>
</dbReference>
<dbReference type="RefSeq" id="XP_027364739.1">
    <property type="nucleotide sequence ID" value="XM_027508938.1"/>
</dbReference>
<reference evidence="2" key="2">
    <citation type="submission" date="2025-08" db="UniProtKB">
        <authorList>
            <consortium name="RefSeq"/>
        </authorList>
    </citation>
    <scope>IDENTIFICATION</scope>
    <source>
        <tissue evidence="2">Young leaves</tissue>
    </source>
</reference>
<evidence type="ECO:0000313" key="2">
    <source>
        <dbReference type="RefSeq" id="XP_027364739.1"/>
    </source>
</evidence>
<protein>
    <submittedName>
        <fullName evidence="2">Uncharacterized protein LOC113871844</fullName>
    </submittedName>
</protein>
<evidence type="ECO:0000313" key="1">
    <source>
        <dbReference type="Proteomes" id="UP000694853"/>
    </source>
</evidence>
<gene>
    <name evidence="2" type="primary">LOC113871844</name>
</gene>
<reference evidence="1" key="1">
    <citation type="journal article" date="2019" name="Toxins">
        <title>Detection of Abrin-Like and Prepropulchellin-Like Toxin Genes and Transcripts Using Whole Genome Sequencing and Full-Length Transcript Sequencing of Abrus precatorius.</title>
        <authorList>
            <person name="Hovde B.T."/>
            <person name="Daligault H.E."/>
            <person name="Hanschen E.R."/>
            <person name="Kunde Y.A."/>
            <person name="Johnson M.B."/>
            <person name="Starkenburg S.R."/>
            <person name="Johnson S.L."/>
        </authorList>
    </citation>
    <scope>NUCLEOTIDE SEQUENCE [LARGE SCALE GENOMIC DNA]</scope>
</reference>
<dbReference type="PANTHER" id="PTHR11439">
    <property type="entry name" value="GAG-POL-RELATED RETROTRANSPOSON"/>
    <property type="match status" value="1"/>
</dbReference>
<dbReference type="Proteomes" id="UP000694853">
    <property type="component" value="Unplaced"/>
</dbReference>
<proteinExistence type="predicted"/>
<accession>A0A8B8MCA2</accession>
<name>A0A8B8MCA2_ABRPR</name>
<dbReference type="GeneID" id="113871844"/>
<keyword evidence="1" id="KW-1185">Reference proteome</keyword>
<sequence>MDNLLRLHHDSSEPLDDPLSYRRLVGRLIYLTSTRLDITCATQQLSQFMVAFTHSHYLDALRVVRYLKGYPSKGLFFSRNSLSQLLSFSDADWATCVDTRHSVSGYYFFIGSSLVTKKLKSNLLFPILLLKMNIEL</sequence>
<dbReference type="AlphaFoldDB" id="A0A8B8MCA2"/>
<dbReference type="KEGG" id="aprc:113871844"/>
<dbReference type="OrthoDB" id="412581at2759"/>